<evidence type="ECO:0000313" key="3">
    <source>
        <dbReference type="Proteomes" id="UP001472677"/>
    </source>
</evidence>
<organism evidence="2 3">
    <name type="scientific">Hibiscus sabdariffa</name>
    <name type="common">roselle</name>
    <dbReference type="NCBI Taxonomy" id="183260"/>
    <lineage>
        <taxon>Eukaryota</taxon>
        <taxon>Viridiplantae</taxon>
        <taxon>Streptophyta</taxon>
        <taxon>Embryophyta</taxon>
        <taxon>Tracheophyta</taxon>
        <taxon>Spermatophyta</taxon>
        <taxon>Magnoliopsida</taxon>
        <taxon>eudicotyledons</taxon>
        <taxon>Gunneridae</taxon>
        <taxon>Pentapetalae</taxon>
        <taxon>rosids</taxon>
        <taxon>malvids</taxon>
        <taxon>Malvales</taxon>
        <taxon>Malvaceae</taxon>
        <taxon>Malvoideae</taxon>
        <taxon>Hibiscus</taxon>
    </lineage>
</organism>
<reference evidence="2 3" key="1">
    <citation type="journal article" date="2024" name="G3 (Bethesda)">
        <title>Genome assembly of Hibiscus sabdariffa L. provides insights into metabolisms of medicinal natural products.</title>
        <authorList>
            <person name="Kim T."/>
        </authorList>
    </citation>
    <scope>NUCLEOTIDE SEQUENCE [LARGE SCALE GENOMIC DNA]</scope>
    <source>
        <strain evidence="2">TK-2024</strain>
        <tissue evidence="2">Old leaves</tissue>
    </source>
</reference>
<evidence type="ECO:0000256" key="1">
    <source>
        <dbReference type="SAM" id="MobiDB-lite"/>
    </source>
</evidence>
<sequence length="105" mass="11840">MLIFGKLQNPEDMPYGEPAAGRKGTLIHNYVLHLQPFMIYIKPSSLTPSLSFSFCRLYSAASRISFYYYQNPCVSCRISCRRKAKPNMSSGYGGALKAKQPFHGH</sequence>
<keyword evidence="3" id="KW-1185">Reference proteome</keyword>
<gene>
    <name evidence="2" type="ORF">V6N12_033001</name>
</gene>
<feature type="region of interest" description="Disordered" evidence="1">
    <location>
        <begin position="86"/>
        <end position="105"/>
    </location>
</feature>
<protein>
    <submittedName>
        <fullName evidence="2">Uncharacterized protein</fullName>
    </submittedName>
</protein>
<name>A0ABR1ZGS7_9ROSI</name>
<dbReference type="Proteomes" id="UP001472677">
    <property type="component" value="Unassembled WGS sequence"/>
</dbReference>
<evidence type="ECO:0000313" key="2">
    <source>
        <dbReference type="EMBL" id="KAK8479678.1"/>
    </source>
</evidence>
<dbReference type="EMBL" id="JBBPBM010002234">
    <property type="protein sequence ID" value="KAK8479678.1"/>
    <property type="molecule type" value="Genomic_DNA"/>
</dbReference>
<proteinExistence type="predicted"/>
<accession>A0ABR1ZGS7</accession>
<comment type="caution">
    <text evidence="2">The sequence shown here is derived from an EMBL/GenBank/DDBJ whole genome shotgun (WGS) entry which is preliminary data.</text>
</comment>